<sequence>MFFNNTRPQEMDLLTESLLSGIYSFAFVIGVFGNMLVLLATLRYRKLQIPTNLFVCNLCFNDILILLAGVPVFLNYEGTGFMEGIKCVFLKPILRILMMANVLILVIIAFERYLVILRIKMPFKINNKTSILICLVVNILAILLGLPNILLKQKKEFNSCKLDIFTGTSTLIYVLLVFFLQYIAPLVIMSFLYIKIWYTVRSKNQKSIKAFNRNRTKSFLNNNNDPFEAEKIGNRSEYQDSTNFHNVPNRMGKRRSISLTDFNDRHTIRKAEHFSLSNARSLSNNLEDCRENRTMKTLKRNSSINRRKSGSVLCRTSSMVQETKRGDDKWFETKGITRCASARMLSHSDSELKTKNSRRKISSWYNSSFRMPMSKMKESVTSLIAGADLNEISEEFAFYRFKQTLKTLKVFGILLTVFFVCMLPHHVSEILIAFHVKINAKIHYFCKGLVYCNASLNPWLYGGFNEYFQNAFKSLLIKSKKRKRTNKKKSIVSCSRLSMANKNEASVFQRLLNLFFSKWIPDERTNNGFSKCSPILPRRSTTLDKNRKISNKKISCRQVEIDGIPICAPIIIVTSYDDDINSPFV</sequence>
<evidence type="ECO:0000256" key="5">
    <source>
        <dbReference type="ARBA" id="ARBA00023136"/>
    </source>
</evidence>
<dbReference type="InterPro" id="IPR000276">
    <property type="entry name" value="GPCR_Rhodpsn"/>
</dbReference>
<keyword evidence="7 8" id="KW-0807">Transducer</keyword>
<keyword evidence="2 8" id="KW-0812">Transmembrane</keyword>
<feature type="transmembrane region" description="Helical" evidence="9">
    <location>
        <begin position="20"/>
        <end position="42"/>
    </location>
</feature>
<dbReference type="Proteomes" id="UP001652625">
    <property type="component" value="Chromosome 09"/>
</dbReference>
<protein>
    <submittedName>
        <fullName evidence="12">Alpha-2C adrenergic receptor</fullName>
    </submittedName>
</protein>
<gene>
    <name evidence="12" type="primary">LOC105843773</name>
</gene>
<dbReference type="InterPro" id="IPR017452">
    <property type="entry name" value="GPCR_Rhodpsn_7TM"/>
</dbReference>
<keyword evidence="5 9" id="KW-0472">Membrane</keyword>
<keyword evidence="11" id="KW-1185">Reference proteome</keyword>
<name>A0ABM4CJT4_HYDVU</name>
<proteinExistence type="inferred from homology"/>
<evidence type="ECO:0000313" key="11">
    <source>
        <dbReference type="Proteomes" id="UP001652625"/>
    </source>
</evidence>
<keyword evidence="3 9" id="KW-1133">Transmembrane helix</keyword>
<evidence type="ECO:0000256" key="7">
    <source>
        <dbReference type="ARBA" id="ARBA00023224"/>
    </source>
</evidence>
<keyword evidence="6 8" id="KW-0675">Receptor</keyword>
<comment type="similarity">
    <text evidence="8">Belongs to the G-protein coupled receptor 1 family.</text>
</comment>
<dbReference type="PROSITE" id="PS00237">
    <property type="entry name" value="G_PROTEIN_RECEP_F1_1"/>
    <property type="match status" value="1"/>
</dbReference>
<feature type="transmembrane region" description="Helical" evidence="9">
    <location>
        <begin position="54"/>
        <end position="73"/>
    </location>
</feature>
<feature type="domain" description="G-protein coupled receptors family 1 profile" evidence="10">
    <location>
        <begin position="33"/>
        <end position="461"/>
    </location>
</feature>
<dbReference type="SUPFAM" id="SSF81321">
    <property type="entry name" value="Family A G protein-coupled receptor-like"/>
    <property type="match status" value="1"/>
</dbReference>
<dbReference type="PANTHER" id="PTHR24238">
    <property type="entry name" value="G-PROTEIN COUPLED RECEPTOR"/>
    <property type="match status" value="1"/>
</dbReference>
<dbReference type="PROSITE" id="PS50262">
    <property type="entry name" value="G_PROTEIN_RECEP_F1_2"/>
    <property type="match status" value="1"/>
</dbReference>
<dbReference type="PRINTS" id="PR00237">
    <property type="entry name" value="GPCRRHODOPSN"/>
</dbReference>
<dbReference type="RefSeq" id="XP_065662017.1">
    <property type="nucleotide sequence ID" value="XM_065805945.1"/>
</dbReference>
<evidence type="ECO:0000256" key="3">
    <source>
        <dbReference type="ARBA" id="ARBA00022989"/>
    </source>
</evidence>
<evidence type="ECO:0000256" key="2">
    <source>
        <dbReference type="ARBA" id="ARBA00022692"/>
    </source>
</evidence>
<dbReference type="PANTHER" id="PTHR24238:SF57">
    <property type="entry name" value="G-PROTEIN COUPLED RECEPTOR 83"/>
    <property type="match status" value="1"/>
</dbReference>
<feature type="transmembrane region" description="Helical" evidence="9">
    <location>
        <begin position="171"/>
        <end position="194"/>
    </location>
</feature>
<evidence type="ECO:0000256" key="6">
    <source>
        <dbReference type="ARBA" id="ARBA00023170"/>
    </source>
</evidence>
<organism evidence="11 12">
    <name type="scientific">Hydra vulgaris</name>
    <name type="common">Hydra</name>
    <name type="synonym">Hydra attenuata</name>
    <dbReference type="NCBI Taxonomy" id="6087"/>
    <lineage>
        <taxon>Eukaryota</taxon>
        <taxon>Metazoa</taxon>
        <taxon>Cnidaria</taxon>
        <taxon>Hydrozoa</taxon>
        <taxon>Hydroidolina</taxon>
        <taxon>Anthoathecata</taxon>
        <taxon>Aplanulata</taxon>
        <taxon>Hydridae</taxon>
        <taxon>Hydra</taxon>
    </lineage>
</organism>
<feature type="transmembrane region" description="Helical" evidence="9">
    <location>
        <begin position="93"/>
        <end position="110"/>
    </location>
</feature>
<feature type="transmembrane region" description="Helical" evidence="9">
    <location>
        <begin position="408"/>
        <end position="427"/>
    </location>
</feature>
<evidence type="ECO:0000313" key="12">
    <source>
        <dbReference type="RefSeq" id="XP_065662017.1"/>
    </source>
</evidence>
<evidence type="ECO:0000256" key="8">
    <source>
        <dbReference type="RuleBase" id="RU000688"/>
    </source>
</evidence>
<evidence type="ECO:0000259" key="10">
    <source>
        <dbReference type="PROSITE" id="PS50262"/>
    </source>
</evidence>
<dbReference type="Gene3D" id="1.20.1070.10">
    <property type="entry name" value="Rhodopsin 7-helix transmembrane proteins"/>
    <property type="match status" value="2"/>
</dbReference>
<dbReference type="CDD" id="cd00637">
    <property type="entry name" value="7tm_classA_rhodopsin-like"/>
    <property type="match status" value="1"/>
</dbReference>
<evidence type="ECO:0000256" key="1">
    <source>
        <dbReference type="ARBA" id="ARBA00004141"/>
    </source>
</evidence>
<keyword evidence="4 8" id="KW-0297">G-protein coupled receptor</keyword>
<accession>A0ABM4CJT4</accession>
<reference evidence="12" key="1">
    <citation type="submission" date="2025-08" db="UniProtKB">
        <authorList>
            <consortium name="RefSeq"/>
        </authorList>
    </citation>
    <scope>IDENTIFICATION</scope>
</reference>
<dbReference type="Pfam" id="PF00001">
    <property type="entry name" value="7tm_1"/>
    <property type="match status" value="1"/>
</dbReference>
<evidence type="ECO:0000256" key="9">
    <source>
        <dbReference type="SAM" id="Phobius"/>
    </source>
</evidence>
<comment type="subcellular location">
    <subcellularLocation>
        <location evidence="1">Membrane</location>
        <topology evidence="1">Multi-pass membrane protein</topology>
    </subcellularLocation>
</comment>
<feature type="transmembrane region" description="Helical" evidence="9">
    <location>
        <begin position="131"/>
        <end position="151"/>
    </location>
</feature>
<evidence type="ECO:0000256" key="4">
    <source>
        <dbReference type="ARBA" id="ARBA00023040"/>
    </source>
</evidence>
<dbReference type="GeneID" id="105843773"/>